<evidence type="ECO:0000313" key="9">
    <source>
        <dbReference type="Proteomes" id="UP000220246"/>
    </source>
</evidence>
<dbReference type="RefSeq" id="WP_066540073.1">
    <property type="nucleotide sequence ID" value="NZ_JAOBYP010000002.1"/>
</dbReference>
<dbReference type="InterPro" id="IPR050351">
    <property type="entry name" value="BphY/WalK/GraS-like"/>
</dbReference>
<dbReference type="InterPro" id="IPR003661">
    <property type="entry name" value="HisK_dim/P_dom"/>
</dbReference>
<dbReference type="InterPro" id="IPR036097">
    <property type="entry name" value="HisK_dim/P_sf"/>
</dbReference>
<dbReference type="InterPro" id="IPR004358">
    <property type="entry name" value="Sig_transdc_His_kin-like_C"/>
</dbReference>
<dbReference type="Gene3D" id="3.30.565.10">
    <property type="entry name" value="Histidine kinase-like ATPase, C-terminal domain"/>
    <property type="match status" value="1"/>
</dbReference>
<dbReference type="GeneID" id="80800058"/>
<feature type="coiled-coil region" evidence="6">
    <location>
        <begin position="16"/>
        <end position="43"/>
    </location>
</feature>
<dbReference type="PROSITE" id="PS50109">
    <property type="entry name" value="HIS_KIN"/>
    <property type="match status" value="1"/>
</dbReference>
<dbReference type="InterPro" id="IPR036890">
    <property type="entry name" value="HATPase_C_sf"/>
</dbReference>
<dbReference type="GO" id="GO:0007234">
    <property type="term" value="P:osmosensory signaling via phosphorelay pathway"/>
    <property type="evidence" value="ECO:0007669"/>
    <property type="project" value="TreeGrafter"/>
</dbReference>
<evidence type="ECO:0000256" key="1">
    <source>
        <dbReference type="ARBA" id="ARBA00000085"/>
    </source>
</evidence>
<dbReference type="STRING" id="1219032.GCA_001515545_03238"/>
<keyword evidence="4" id="KW-0808">Transferase</keyword>
<dbReference type="InterPro" id="IPR003594">
    <property type="entry name" value="HATPase_dom"/>
</dbReference>
<dbReference type="SUPFAM" id="SSF55874">
    <property type="entry name" value="ATPase domain of HSP90 chaperone/DNA topoisomerase II/histidine kinase"/>
    <property type="match status" value="1"/>
</dbReference>
<dbReference type="PRINTS" id="PR00344">
    <property type="entry name" value="BCTRLSENSOR"/>
</dbReference>
<dbReference type="PANTHER" id="PTHR42878:SF15">
    <property type="entry name" value="BACTERIOPHYTOCHROME"/>
    <property type="match status" value="1"/>
</dbReference>
<dbReference type="OrthoDB" id="9808408at2"/>
<evidence type="ECO:0000256" key="2">
    <source>
        <dbReference type="ARBA" id="ARBA00012438"/>
    </source>
</evidence>
<name>A0A2A7USK4_COMTR</name>
<evidence type="ECO:0000256" key="4">
    <source>
        <dbReference type="ARBA" id="ARBA00022679"/>
    </source>
</evidence>
<dbReference type="GO" id="GO:0000156">
    <property type="term" value="F:phosphorelay response regulator activity"/>
    <property type="evidence" value="ECO:0007669"/>
    <property type="project" value="TreeGrafter"/>
</dbReference>
<dbReference type="Proteomes" id="UP000220246">
    <property type="component" value="Unassembled WGS sequence"/>
</dbReference>
<dbReference type="EC" id="2.7.13.3" evidence="2"/>
<comment type="catalytic activity">
    <reaction evidence="1">
        <text>ATP + protein L-histidine = ADP + protein N-phospho-L-histidine.</text>
        <dbReference type="EC" id="2.7.13.3"/>
    </reaction>
</comment>
<reference evidence="9" key="1">
    <citation type="submission" date="2017-09" db="EMBL/GenBank/DDBJ databases">
        <title>FDA dAtabase for Regulatory Grade micrObial Sequences (FDA-ARGOS): Supporting development and validation of Infectious Disease Dx tests.</title>
        <authorList>
            <person name="Minogue T."/>
            <person name="Wolcott M."/>
            <person name="Wasieloski L."/>
            <person name="Aguilar W."/>
            <person name="Moore D."/>
            <person name="Tallon L."/>
            <person name="Sadzewicz L."/>
            <person name="Ott S."/>
            <person name="Zhao X."/>
            <person name="Nagaraj S."/>
            <person name="Vavikolanu K."/>
            <person name="Aluvathingal J."/>
            <person name="Nadendla S."/>
            <person name="Sichtig H."/>
        </authorList>
    </citation>
    <scope>NUCLEOTIDE SEQUENCE [LARGE SCALE GENOMIC DNA]</scope>
    <source>
        <strain evidence="9">FDAARGOS_394</strain>
    </source>
</reference>
<dbReference type="SMART" id="SM00388">
    <property type="entry name" value="HisKA"/>
    <property type="match status" value="1"/>
</dbReference>
<dbReference type="Pfam" id="PF00512">
    <property type="entry name" value="HisKA"/>
    <property type="match status" value="1"/>
</dbReference>
<protein>
    <recommendedName>
        <fullName evidence="2">histidine kinase</fullName>
        <ecNumber evidence="2">2.7.13.3</ecNumber>
    </recommendedName>
</protein>
<dbReference type="PANTHER" id="PTHR42878">
    <property type="entry name" value="TWO-COMPONENT HISTIDINE KINASE"/>
    <property type="match status" value="1"/>
</dbReference>
<dbReference type="InterPro" id="IPR005467">
    <property type="entry name" value="His_kinase_dom"/>
</dbReference>
<keyword evidence="9" id="KW-1185">Reference proteome</keyword>
<keyword evidence="5 8" id="KW-0418">Kinase</keyword>
<proteinExistence type="predicted"/>
<dbReference type="CDD" id="cd00082">
    <property type="entry name" value="HisKA"/>
    <property type="match status" value="1"/>
</dbReference>
<dbReference type="Gene3D" id="1.10.287.130">
    <property type="match status" value="1"/>
</dbReference>
<evidence type="ECO:0000256" key="3">
    <source>
        <dbReference type="ARBA" id="ARBA00022553"/>
    </source>
</evidence>
<evidence type="ECO:0000256" key="5">
    <source>
        <dbReference type="ARBA" id="ARBA00022777"/>
    </source>
</evidence>
<dbReference type="EMBL" id="PDEA01000001">
    <property type="protein sequence ID" value="PEH88141.1"/>
    <property type="molecule type" value="Genomic_DNA"/>
</dbReference>
<gene>
    <name evidence="8" type="ORF">CRM82_05570</name>
</gene>
<dbReference type="SUPFAM" id="SSF47384">
    <property type="entry name" value="Homodimeric domain of signal transducing histidine kinase"/>
    <property type="match status" value="1"/>
</dbReference>
<dbReference type="SMART" id="SM00387">
    <property type="entry name" value="HATPase_c"/>
    <property type="match status" value="1"/>
</dbReference>
<keyword evidence="6" id="KW-0175">Coiled coil</keyword>
<dbReference type="GO" id="GO:0030295">
    <property type="term" value="F:protein kinase activator activity"/>
    <property type="evidence" value="ECO:0007669"/>
    <property type="project" value="TreeGrafter"/>
</dbReference>
<evidence type="ECO:0000313" key="8">
    <source>
        <dbReference type="EMBL" id="PEH88141.1"/>
    </source>
</evidence>
<keyword evidence="3" id="KW-0597">Phosphoprotein</keyword>
<dbReference type="Pfam" id="PF02518">
    <property type="entry name" value="HATPase_c"/>
    <property type="match status" value="1"/>
</dbReference>
<feature type="domain" description="Histidine kinase" evidence="7">
    <location>
        <begin position="43"/>
        <end position="264"/>
    </location>
</feature>
<comment type="caution">
    <text evidence="8">The sequence shown here is derived from an EMBL/GenBank/DDBJ whole genome shotgun (WGS) entry which is preliminary data.</text>
</comment>
<evidence type="ECO:0000259" key="7">
    <source>
        <dbReference type="PROSITE" id="PS50109"/>
    </source>
</evidence>
<dbReference type="GO" id="GO:0000155">
    <property type="term" value="F:phosphorelay sensor kinase activity"/>
    <property type="evidence" value="ECO:0007669"/>
    <property type="project" value="InterPro"/>
</dbReference>
<organism evidence="8 9">
    <name type="scientific">Comamonas terrigena</name>
    <dbReference type="NCBI Taxonomy" id="32013"/>
    <lineage>
        <taxon>Bacteria</taxon>
        <taxon>Pseudomonadati</taxon>
        <taxon>Pseudomonadota</taxon>
        <taxon>Betaproteobacteria</taxon>
        <taxon>Burkholderiales</taxon>
        <taxon>Comamonadaceae</taxon>
        <taxon>Comamonas</taxon>
    </lineage>
</organism>
<sequence>MERDCLPDGAAVPSPQETVRAELAACQQQLAQLQDAHEGLLRAVSHDLRAPLRHLTSFAPLLRESVEQLAAAAPGEAADEAQEFLGTMEQSAHKMGRMLDALMQLSRAVRQPLDPQPVDVCGVLQSCAARSLPQGDTVAWELPAQPALLQADPTALHTVLGELLGNAAKFTARQMLPQVQVSLSMPVPRLWRIAIRDQGVGFESSRMAVSWPPFQRMHRENDFAGMGCGLALVHALAQRHGASLQLHSRPGEGCTAVLEWPAAG</sequence>
<dbReference type="AlphaFoldDB" id="A0A2A7USK4"/>
<evidence type="ECO:0000256" key="6">
    <source>
        <dbReference type="SAM" id="Coils"/>
    </source>
</evidence>
<accession>A0A2A7USK4</accession>